<dbReference type="InterPro" id="IPR002433">
    <property type="entry name" value="Orn_de-COase"/>
</dbReference>
<evidence type="ECO:0000313" key="7">
    <source>
        <dbReference type="Proteomes" id="UP001168823"/>
    </source>
</evidence>
<evidence type="ECO:0000256" key="3">
    <source>
        <dbReference type="ARBA" id="ARBA00022898"/>
    </source>
</evidence>
<feature type="domain" description="Orn/DAP/Arg decarboxylase 2 N-terminal" evidence="5">
    <location>
        <begin position="45"/>
        <end position="282"/>
    </location>
</feature>
<dbReference type="InterPro" id="IPR029066">
    <property type="entry name" value="PLP-binding_barrel"/>
</dbReference>
<accession>A0ABT8UJ59</accession>
<protein>
    <submittedName>
        <fullName evidence="6">Type III PLP-dependent enzyme</fullName>
    </submittedName>
</protein>
<evidence type="ECO:0000313" key="6">
    <source>
        <dbReference type="EMBL" id="MDO3637816.1"/>
    </source>
</evidence>
<dbReference type="Gene3D" id="2.40.37.10">
    <property type="entry name" value="Lyase, Ornithine Decarboxylase, Chain A, domain 1"/>
    <property type="match status" value="1"/>
</dbReference>
<organism evidence="6 7">
    <name type="scientific">Mycolicibacterium arseniciresistens</name>
    <dbReference type="NCBI Taxonomy" id="3062257"/>
    <lineage>
        <taxon>Bacteria</taxon>
        <taxon>Bacillati</taxon>
        <taxon>Actinomycetota</taxon>
        <taxon>Actinomycetes</taxon>
        <taxon>Mycobacteriales</taxon>
        <taxon>Mycobacteriaceae</taxon>
        <taxon>Mycolicibacterium</taxon>
    </lineage>
</organism>
<evidence type="ECO:0000256" key="1">
    <source>
        <dbReference type="ARBA" id="ARBA00001933"/>
    </source>
</evidence>
<gene>
    <name evidence="6" type="ORF">Q2100_18925</name>
</gene>
<dbReference type="PRINTS" id="PR01182">
    <property type="entry name" value="ORNDCRBXLASE"/>
</dbReference>
<dbReference type="Proteomes" id="UP001168823">
    <property type="component" value="Unassembled WGS sequence"/>
</dbReference>
<dbReference type="SUPFAM" id="SSF51419">
    <property type="entry name" value="PLP-binding barrel"/>
    <property type="match status" value="1"/>
</dbReference>
<keyword evidence="7" id="KW-1185">Reference proteome</keyword>
<keyword evidence="3" id="KW-0663">Pyridoxal phosphate</keyword>
<comment type="caution">
    <text evidence="6">The sequence shown here is derived from an EMBL/GenBank/DDBJ whole genome shotgun (WGS) entry which is preliminary data.</text>
</comment>
<dbReference type="Pfam" id="PF02784">
    <property type="entry name" value="Orn_Arg_deC_N"/>
    <property type="match status" value="1"/>
</dbReference>
<dbReference type="RefSeq" id="WP_302915291.1">
    <property type="nucleotide sequence ID" value="NZ_JAUMSQ010000156.1"/>
</dbReference>
<dbReference type="PANTHER" id="PTHR11482">
    <property type="entry name" value="ARGININE/DIAMINOPIMELATE/ORNITHINE DECARBOXYLASE"/>
    <property type="match status" value="1"/>
</dbReference>
<comment type="similarity">
    <text evidence="2">Belongs to the Orn/Lys/Arg decarboxylase class-II family.</text>
</comment>
<evidence type="ECO:0000256" key="2">
    <source>
        <dbReference type="ARBA" id="ARBA00008872"/>
    </source>
</evidence>
<comment type="cofactor">
    <cofactor evidence="1">
        <name>pyridoxal 5'-phosphate</name>
        <dbReference type="ChEBI" id="CHEBI:597326"/>
    </cofactor>
</comment>
<keyword evidence="4" id="KW-0456">Lyase</keyword>
<dbReference type="EMBL" id="JAUMSQ010000156">
    <property type="protein sequence ID" value="MDO3637816.1"/>
    <property type="molecule type" value="Genomic_DNA"/>
</dbReference>
<dbReference type="PANTHER" id="PTHR11482:SF6">
    <property type="entry name" value="ORNITHINE DECARBOXYLASE 1-RELATED"/>
    <property type="match status" value="1"/>
</dbReference>
<dbReference type="PRINTS" id="PR01179">
    <property type="entry name" value="ODADCRBXLASE"/>
</dbReference>
<sequence>MDATVRSRRAFLRDELRGSSGTGAARYRELAARHGTPLLLLDADRVTARYRELAAHLPGFGLHYAVKAAPHPSVLAAVAACGGGFDVATTGEIDLLRSLDLLGDRRAARCIHTHPVKKPADIDHAYAAGVRTFVVDNPVEAQKFTGRPDDIEVLVRLAFRNPSAKSDLSTKFGVEPDEAELLVKHVLAAGVQFAGFSFHVGSQGSTAEPYRTALRGTLDLVGHIADTLAVPTRVIDIGGGFPVSYREPMPALAAVAEIVDEVLGARRGEFTLLAEPGRFLAADSMTLLTSVVGSAERGGRQWHYLDDGVYGSYSNVMTEDVHPPILALSELEGVAADDVVTLAGPTCDSVDVVARDYPMPPLEVGDILVSPMMGAYTAVTASRFNGIAATPIVEHTRPAT</sequence>
<proteinExistence type="inferred from homology"/>
<name>A0ABT8UJ59_9MYCO</name>
<evidence type="ECO:0000256" key="4">
    <source>
        <dbReference type="ARBA" id="ARBA00023239"/>
    </source>
</evidence>
<dbReference type="InterPro" id="IPR000183">
    <property type="entry name" value="Orn/DAP/Arg_de-COase"/>
</dbReference>
<dbReference type="InterPro" id="IPR009006">
    <property type="entry name" value="Ala_racemase/Decarboxylase_C"/>
</dbReference>
<dbReference type="InterPro" id="IPR022644">
    <property type="entry name" value="De-COase2_N"/>
</dbReference>
<evidence type="ECO:0000259" key="5">
    <source>
        <dbReference type="Pfam" id="PF02784"/>
    </source>
</evidence>
<dbReference type="CDD" id="cd00622">
    <property type="entry name" value="PLPDE_III_ODC"/>
    <property type="match status" value="1"/>
</dbReference>
<dbReference type="SUPFAM" id="SSF50621">
    <property type="entry name" value="Alanine racemase C-terminal domain-like"/>
    <property type="match status" value="1"/>
</dbReference>
<dbReference type="Gene3D" id="3.20.20.10">
    <property type="entry name" value="Alanine racemase"/>
    <property type="match status" value="1"/>
</dbReference>
<reference evidence="6" key="1">
    <citation type="submission" date="2023-07" db="EMBL/GenBank/DDBJ databases">
        <title>Mycolicibacterium sp. nov., a novel bacterial species.</title>
        <authorList>
            <person name="Cao Y."/>
        </authorList>
    </citation>
    <scope>NUCLEOTIDE SEQUENCE</scope>
    <source>
        <strain evidence="6">KC 300</strain>
    </source>
</reference>